<evidence type="ECO:0000259" key="1">
    <source>
        <dbReference type="Pfam" id="PF00561"/>
    </source>
</evidence>
<dbReference type="AlphaFoldDB" id="A0A3R7M4G1"/>
<keyword evidence="3" id="KW-1185">Reference proteome</keyword>
<protein>
    <submittedName>
        <fullName evidence="2">Monoacylglycerol lipase ABHD12</fullName>
    </submittedName>
</protein>
<dbReference type="GO" id="GO:0052651">
    <property type="term" value="P:monoacylglycerol catabolic process"/>
    <property type="evidence" value="ECO:0007669"/>
    <property type="project" value="TreeGrafter"/>
</dbReference>
<dbReference type="EMBL" id="QCYY01002272">
    <property type="protein sequence ID" value="ROT71632.1"/>
    <property type="molecule type" value="Genomic_DNA"/>
</dbReference>
<dbReference type="InterPro" id="IPR029058">
    <property type="entry name" value="AB_hydrolase_fold"/>
</dbReference>
<evidence type="ECO:0000313" key="3">
    <source>
        <dbReference type="Proteomes" id="UP000283509"/>
    </source>
</evidence>
<gene>
    <name evidence="2" type="ORF">C7M84_010045</name>
</gene>
<dbReference type="STRING" id="6689.A0A3R7M4G1"/>
<comment type="caution">
    <text evidence="2">The sequence shown here is derived from an EMBL/GenBank/DDBJ whole genome shotgun (WGS) entry which is preliminary data.</text>
</comment>
<dbReference type="InterPro" id="IPR000073">
    <property type="entry name" value="AB_hydrolase_1"/>
</dbReference>
<dbReference type="GO" id="GO:0005789">
    <property type="term" value="C:endoplasmic reticulum membrane"/>
    <property type="evidence" value="ECO:0007669"/>
    <property type="project" value="TreeGrafter"/>
</dbReference>
<dbReference type="Gene3D" id="3.40.50.1820">
    <property type="entry name" value="alpha/beta hydrolase"/>
    <property type="match status" value="1"/>
</dbReference>
<accession>A0A3R7M4G1</accession>
<dbReference type="GO" id="GO:0004622">
    <property type="term" value="F:phosphatidylcholine lysophospholipase activity"/>
    <property type="evidence" value="ECO:0007669"/>
    <property type="project" value="TreeGrafter"/>
</dbReference>
<dbReference type="PANTHER" id="PTHR12277:SF194">
    <property type="entry name" value="FI04476P"/>
    <property type="match status" value="1"/>
</dbReference>
<name>A0A3R7M4G1_PENVA</name>
<evidence type="ECO:0000313" key="2">
    <source>
        <dbReference type="EMBL" id="ROT71632.1"/>
    </source>
</evidence>
<dbReference type="Proteomes" id="UP000283509">
    <property type="component" value="Unassembled WGS sequence"/>
</dbReference>
<feature type="domain" description="AB hydrolase-1" evidence="1">
    <location>
        <begin position="47"/>
        <end position="157"/>
    </location>
</feature>
<organism evidence="2 3">
    <name type="scientific">Penaeus vannamei</name>
    <name type="common">Whiteleg shrimp</name>
    <name type="synonym">Litopenaeus vannamei</name>
    <dbReference type="NCBI Taxonomy" id="6689"/>
    <lineage>
        <taxon>Eukaryota</taxon>
        <taxon>Metazoa</taxon>
        <taxon>Ecdysozoa</taxon>
        <taxon>Arthropoda</taxon>
        <taxon>Crustacea</taxon>
        <taxon>Multicrustacea</taxon>
        <taxon>Malacostraca</taxon>
        <taxon>Eumalacostraca</taxon>
        <taxon>Eucarida</taxon>
        <taxon>Decapoda</taxon>
        <taxon>Dendrobranchiata</taxon>
        <taxon>Penaeoidea</taxon>
        <taxon>Penaeidae</taxon>
        <taxon>Penaeus</taxon>
    </lineage>
</organism>
<dbReference type="GO" id="GO:0006660">
    <property type="term" value="P:phosphatidylserine catabolic process"/>
    <property type="evidence" value="ECO:0007669"/>
    <property type="project" value="TreeGrafter"/>
</dbReference>
<proteinExistence type="predicted"/>
<dbReference type="Pfam" id="PF00561">
    <property type="entry name" value="Abhydrolase_1"/>
    <property type="match status" value="1"/>
</dbReference>
<dbReference type="OrthoDB" id="10249433at2759"/>
<dbReference type="SUPFAM" id="SSF53474">
    <property type="entry name" value="alpha/beta-Hydrolases"/>
    <property type="match status" value="1"/>
</dbReference>
<reference evidence="2 3" key="2">
    <citation type="submission" date="2019-01" db="EMBL/GenBank/DDBJ databases">
        <title>The decoding of complex shrimp genome reveals the adaptation for benthos swimmer, frequently molting mechanism and breeding impact on genome.</title>
        <authorList>
            <person name="Sun Y."/>
            <person name="Gao Y."/>
            <person name="Yu Y."/>
        </authorList>
    </citation>
    <scope>NUCLEOTIDE SEQUENCE [LARGE SCALE GENOMIC DNA]</scope>
    <source>
        <tissue evidence="2">Muscle</tissue>
    </source>
</reference>
<sequence length="273" mass="30979">MALANLPSLVIQRCENSAYRSHFISICGKGTPDYTQWFEKSLGDSRPVVLYLHGNAGTRAVPHRVELYDILRKMDYHIIAFDYRGYADSSSVRVSENGVVQDAKAVYRYLKEKVGSSPLFLWGHSLGTGISTHALRDLCLDGERPSGLVLESPFNNMKEEVKLCFLTAIFRRMPKFDWLFLSRLAEVGAAFRTDEHIAYVNAPVLILHALNDCMVPFELGQKLFKTAKGVRPQTLPPVKFVEFDAKYGHDYICRAPDLPQIIREFFRDAEGKK</sequence>
<dbReference type="PANTHER" id="PTHR12277">
    <property type="entry name" value="ALPHA/BETA HYDROLASE DOMAIN-CONTAINING PROTEIN"/>
    <property type="match status" value="1"/>
</dbReference>
<reference evidence="2 3" key="1">
    <citation type="submission" date="2018-04" db="EMBL/GenBank/DDBJ databases">
        <authorList>
            <person name="Zhang X."/>
            <person name="Yuan J."/>
            <person name="Li F."/>
            <person name="Xiang J."/>
        </authorList>
    </citation>
    <scope>NUCLEOTIDE SEQUENCE [LARGE SCALE GENOMIC DNA]</scope>
    <source>
        <tissue evidence="2">Muscle</tissue>
    </source>
</reference>
<dbReference type="GO" id="GO:0047372">
    <property type="term" value="F:monoacylglycerol lipase activity"/>
    <property type="evidence" value="ECO:0007669"/>
    <property type="project" value="TreeGrafter"/>
</dbReference>